<evidence type="ECO:0000256" key="8">
    <source>
        <dbReference type="ARBA" id="ARBA00068882"/>
    </source>
</evidence>
<comment type="similarity">
    <text evidence="2">Belongs to the cation diffusion facilitator (CDF) transporter (TC 2.A.4) family.</text>
</comment>
<dbReference type="InterPro" id="IPR036837">
    <property type="entry name" value="Cation_efflux_CTD_sf"/>
</dbReference>
<dbReference type="Proteomes" id="UP000231553">
    <property type="component" value="Unassembled WGS sequence"/>
</dbReference>
<evidence type="ECO:0000256" key="3">
    <source>
        <dbReference type="ARBA" id="ARBA00022448"/>
    </source>
</evidence>
<dbReference type="RefSeq" id="WP_100164840.1">
    <property type="nucleotide sequence ID" value="NZ_PGTB01000238.1"/>
</dbReference>
<dbReference type="GO" id="GO:0006882">
    <property type="term" value="P:intracellular zinc ion homeostasis"/>
    <property type="evidence" value="ECO:0007669"/>
    <property type="project" value="TreeGrafter"/>
</dbReference>
<comment type="subcellular location">
    <subcellularLocation>
        <location evidence="1">Cell membrane</location>
        <topology evidence="1">Multi-pass membrane protein</topology>
    </subcellularLocation>
</comment>
<dbReference type="GO" id="GO:0015086">
    <property type="term" value="F:cadmium ion transmembrane transporter activity"/>
    <property type="evidence" value="ECO:0007669"/>
    <property type="project" value="TreeGrafter"/>
</dbReference>
<dbReference type="AlphaFoldDB" id="A0A2M8IUC6"/>
<evidence type="ECO:0000256" key="7">
    <source>
        <dbReference type="ARBA" id="ARBA00023136"/>
    </source>
</evidence>
<feature type="transmembrane region" description="Helical" evidence="9">
    <location>
        <begin position="153"/>
        <end position="174"/>
    </location>
</feature>
<feature type="transmembrane region" description="Helical" evidence="9">
    <location>
        <begin position="75"/>
        <end position="93"/>
    </location>
</feature>
<dbReference type="GO" id="GO:0015341">
    <property type="term" value="F:zinc efflux antiporter activity"/>
    <property type="evidence" value="ECO:0007669"/>
    <property type="project" value="TreeGrafter"/>
</dbReference>
<evidence type="ECO:0000259" key="11">
    <source>
        <dbReference type="Pfam" id="PF16916"/>
    </source>
</evidence>
<dbReference type="SUPFAM" id="SSF160240">
    <property type="entry name" value="Cation efflux protein cytoplasmic domain-like"/>
    <property type="match status" value="1"/>
</dbReference>
<feature type="transmembrane region" description="Helical" evidence="9">
    <location>
        <begin position="7"/>
        <end position="29"/>
    </location>
</feature>
<evidence type="ECO:0000256" key="5">
    <source>
        <dbReference type="ARBA" id="ARBA00022692"/>
    </source>
</evidence>
<dbReference type="Gene3D" id="3.30.70.1350">
    <property type="entry name" value="Cation efflux protein, cytoplasmic domain"/>
    <property type="match status" value="1"/>
</dbReference>
<dbReference type="Pfam" id="PF01545">
    <property type="entry name" value="Cation_efflux"/>
    <property type="match status" value="1"/>
</dbReference>
<dbReference type="GO" id="GO:0015093">
    <property type="term" value="F:ferrous iron transmembrane transporter activity"/>
    <property type="evidence" value="ECO:0007669"/>
    <property type="project" value="TreeGrafter"/>
</dbReference>
<proteinExistence type="inferred from homology"/>
<dbReference type="PANTHER" id="PTHR43840:SF15">
    <property type="entry name" value="MITOCHONDRIAL METAL TRANSPORTER 1-RELATED"/>
    <property type="match status" value="1"/>
</dbReference>
<dbReference type="InterPro" id="IPR002524">
    <property type="entry name" value="Cation_efflux"/>
</dbReference>
<name>A0A2M8IUC6_9RHOB</name>
<keyword evidence="5 9" id="KW-0812">Transmembrane</keyword>
<keyword evidence="13" id="KW-1185">Reference proteome</keyword>
<feature type="transmembrane region" description="Helical" evidence="9">
    <location>
        <begin position="113"/>
        <end position="132"/>
    </location>
</feature>
<evidence type="ECO:0000256" key="9">
    <source>
        <dbReference type="SAM" id="Phobius"/>
    </source>
</evidence>
<evidence type="ECO:0000313" key="13">
    <source>
        <dbReference type="Proteomes" id="UP000231553"/>
    </source>
</evidence>
<keyword evidence="7 9" id="KW-0472">Membrane</keyword>
<dbReference type="InterPro" id="IPR058533">
    <property type="entry name" value="Cation_efflux_TM"/>
</dbReference>
<comment type="caution">
    <text evidence="12">The sequence shown here is derived from an EMBL/GenBank/DDBJ whole genome shotgun (WGS) entry which is preliminary data.</text>
</comment>
<evidence type="ECO:0000256" key="4">
    <source>
        <dbReference type="ARBA" id="ARBA00022475"/>
    </source>
</evidence>
<dbReference type="NCBIfam" id="TIGR01297">
    <property type="entry name" value="CDF"/>
    <property type="match status" value="1"/>
</dbReference>
<dbReference type="Gene3D" id="1.20.1510.10">
    <property type="entry name" value="Cation efflux protein transmembrane domain"/>
    <property type="match status" value="1"/>
</dbReference>
<gene>
    <name evidence="12" type="ORF">CVM52_23980</name>
</gene>
<evidence type="ECO:0000256" key="2">
    <source>
        <dbReference type="ARBA" id="ARBA00008114"/>
    </source>
</evidence>
<dbReference type="EMBL" id="PGTB01000238">
    <property type="protein sequence ID" value="PJE34112.1"/>
    <property type="molecule type" value="Genomic_DNA"/>
</dbReference>
<evidence type="ECO:0000259" key="10">
    <source>
        <dbReference type="Pfam" id="PF01545"/>
    </source>
</evidence>
<feature type="transmembrane region" description="Helical" evidence="9">
    <location>
        <begin position="41"/>
        <end position="59"/>
    </location>
</feature>
<evidence type="ECO:0000256" key="1">
    <source>
        <dbReference type="ARBA" id="ARBA00004651"/>
    </source>
</evidence>
<evidence type="ECO:0000256" key="6">
    <source>
        <dbReference type="ARBA" id="ARBA00022989"/>
    </source>
</evidence>
<dbReference type="FunFam" id="3.30.70.1350:FF:000002">
    <property type="entry name" value="Ferrous-iron efflux pump FieF"/>
    <property type="match status" value="1"/>
</dbReference>
<dbReference type="InterPro" id="IPR050291">
    <property type="entry name" value="CDF_Transporter"/>
</dbReference>
<dbReference type="OrthoDB" id="9806522at2"/>
<keyword evidence="6 9" id="KW-1133">Transmembrane helix</keyword>
<reference evidence="12 13" key="1">
    <citation type="journal article" date="2018" name="Int. J. Syst. Evol. Microbiol.">
        <title>Pseudooceanicola lipolyticus sp. nov., a marine alphaproteobacterium, reclassification of Oceanicola flagellatus as Pseudooceanicola flagellatus comb. nov. and emended description of the genus Pseudooceanicola.</title>
        <authorList>
            <person name="Huang M.-M."/>
            <person name="Guo L.-L."/>
            <person name="Wu Y.-H."/>
            <person name="Lai Q.-L."/>
            <person name="Shao Z.-Z."/>
            <person name="Wang C.-S."/>
            <person name="Wu M."/>
            <person name="Xu X.-W."/>
        </authorList>
    </citation>
    <scope>NUCLEOTIDE SEQUENCE [LARGE SCALE GENOMIC DNA]</scope>
    <source>
        <strain evidence="12 13">157</strain>
    </source>
</reference>
<dbReference type="InterPro" id="IPR027470">
    <property type="entry name" value="Cation_efflux_CTD"/>
</dbReference>
<feature type="domain" description="Cation efflux protein cytoplasmic" evidence="11">
    <location>
        <begin position="207"/>
        <end position="283"/>
    </location>
</feature>
<sequence>MTTIIKLALGSLVLGLVVLGLKTLAWWMTGSVALLSDALESTVNVVAAFAALIAVRVAARPADANHPYGHHKAELLSAVIEGVMIVIAALLILREAYTGFLSPRALEAPLGGLLINAVATVLNAAWCRVLLVHGRRERSPALIADGKHLRADVITSAGAALGLLLAVVTGWWLLDPLMATLVAVNILWSGGKLIRESVSGLLDEAVPDATLAVIREVISTQAGGAVQAHDLRTRHAGQATFIDFHLVVPGDTTVSDAHEVCDRVEAALARAVPDASITIHVEPGHKAKTSGIPVLG</sequence>
<dbReference type="SUPFAM" id="SSF161111">
    <property type="entry name" value="Cation efflux protein transmembrane domain-like"/>
    <property type="match status" value="1"/>
</dbReference>
<dbReference type="InterPro" id="IPR027469">
    <property type="entry name" value="Cation_efflux_TMD_sf"/>
</dbReference>
<dbReference type="Pfam" id="PF16916">
    <property type="entry name" value="ZT_dimer"/>
    <property type="match status" value="1"/>
</dbReference>
<feature type="domain" description="Cation efflux protein transmembrane" evidence="10">
    <location>
        <begin position="11"/>
        <end position="202"/>
    </location>
</feature>
<keyword evidence="3" id="KW-0813">Transport</keyword>
<organism evidence="12 13">
    <name type="scientific">Pseudooceanicola lipolyticus</name>
    <dbReference type="NCBI Taxonomy" id="2029104"/>
    <lineage>
        <taxon>Bacteria</taxon>
        <taxon>Pseudomonadati</taxon>
        <taxon>Pseudomonadota</taxon>
        <taxon>Alphaproteobacteria</taxon>
        <taxon>Rhodobacterales</taxon>
        <taxon>Paracoccaceae</taxon>
        <taxon>Pseudooceanicola</taxon>
    </lineage>
</organism>
<keyword evidence="4" id="KW-1003">Cell membrane</keyword>
<accession>A0A2M8IUC6</accession>
<dbReference type="GO" id="GO:0005886">
    <property type="term" value="C:plasma membrane"/>
    <property type="evidence" value="ECO:0007669"/>
    <property type="project" value="UniProtKB-SubCell"/>
</dbReference>
<protein>
    <recommendedName>
        <fullName evidence="8">Protein p34</fullName>
    </recommendedName>
</protein>
<dbReference type="PANTHER" id="PTHR43840">
    <property type="entry name" value="MITOCHONDRIAL METAL TRANSPORTER 1-RELATED"/>
    <property type="match status" value="1"/>
</dbReference>
<evidence type="ECO:0000313" key="12">
    <source>
        <dbReference type="EMBL" id="PJE34112.1"/>
    </source>
</evidence>